<dbReference type="EMBL" id="CP045921">
    <property type="protein sequence ID" value="QHN43243.1"/>
    <property type="molecule type" value="Genomic_DNA"/>
</dbReference>
<dbReference type="EC" id="3.6.1.73" evidence="11"/>
<dbReference type="PANTHER" id="PTHR34699">
    <property type="match status" value="1"/>
</dbReference>
<feature type="binding site" evidence="11">
    <location>
        <begin position="68"/>
        <end position="69"/>
    </location>
    <ligand>
        <name>substrate</name>
    </ligand>
</feature>
<evidence type="ECO:0000259" key="12">
    <source>
        <dbReference type="Pfam" id="PF01931"/>
    </source>
</evidence>
<evidence type="ECO:0000256" key="7">
    <source>
        <dbReference type="ARBA" id="ARBA00023211"/>
    </source>
</evidence>
<dbReference type="SUPFAM" id="SSF52972">
    <property type="entry name" value="ITPase-like"/>
    <property type="match status" value="1"/>
</dbReference>
<comment type="function">
    <text evidence="11">Phosphatase that hydrolyzes non-canonical purine nucleotides such as XTP and ITP to their respective diphosphate derivatives. Probably excludes non-canonical purines from DNA/RNA precursor pool, thus preventing their incorporation into DNA/RNA and avoiding chromosomal lesions.</text>
</comment>
<comment type="cofactor">
    <cofactor evidence="1">
        <name>Mn(2+)</name>
        <dbReference type="ChEBI" id="CHEBI:29035"/>
    </cofactor>
</comment>
<gene>
    <name evidence="13" type="ORF">GII36_05350</name>
</gene>
<feature type="binding site" evidence="11">
    <location>
        <position position="68"/>
    </location>
    <ligand>
        <name>Mg(2+)</name>
        <dbReference type="ChEBI" id="CHEBI:18420"/>
    </ligand>
</feature>
<accession>A0A857MKZ6</accession>
<name>A0A857MKZ6_9BACT</name>
<dbReference type="PANTHER" id="PTHR34699:SF2">
    <property type="entry name" value="NON-CANONICAL PURINE NTP PHOSPHATASE_PRRC1 DOMAIN-CONTAINING PROTEIN"/>
    <property type="match status" value="1"/>
</dbReference>
<dbReference type="RefSeq" id="WP_260763231.1">
    <property type="nucleotide sequence ID" value="NZ_CP045921.1"/>
</dbReference>
<evidence type="ECO:0000313" key="13">
    <source>
        <dbReference type="EMBL" id="QHN43243.1"/>
    </source>
</evidence>
<dbReference type="FunFam" id="3.90.950.10:FF:000002">
    <property type="entry name" value="Inosine/xanthosine triphosphatase"/>
    <property type="match status" value="1"/>
</dbReference>
<evidence type="ECO:0000256" key="4">
    <source>
        <dbReference type="ARBA" id="ARBA00022801"/>
    </source>
</evidence>
<evidence type="ECO:0000256" key="10">
    <source>
        <dbReference type="ARBA" id="ARBA00060855"/>
    </source>
</evidence>
<feature type="domain" description="Non-canonical purine NTP phosphatase/PRRC1" evidence="12">
    <location>
        <begin position="6"/>
        <end position="170"/>
    </location>
</feature>
<dbReference type="GO" id="GO:0046872">
    <property type="term" value="F:metal ion binding"/>
    <property type="evidence" value="ECO:0007669"/>
    <property type="project" value="UniProtKB-KW"/>
</dbReference>
<dbReference type="GO" id="GO:0103023">
    <property type="term" value="F:ITPase activity"/>
    <property type="evidence" value="ECO:0007669"/>
    <property type="project" value="UniProtKB-EC"/>
</dbReference>
<dbReference type="InterPro" id="IPR029001">
    <property type="entry name" value="ITPase-like_fam"/>
</dbReference>
<comment type="catalytic activity">
    <reaction evidence="9 11">
        <text>XTP + H2O = XDP + phosphate + H(+)</text>
        <dbReference type="Rhea" id="RHEA:28406"/>
        <dbReference type="ChEBI" id="CHEBI:15377"/>
        <dbReference type="ChEBI" id="CHEBI:15378"/>
        <dbReference type="ChEBI" id="CHEBI:43474"/>
        <dbReference type="ChEBI" id="CHEBI:59884"/>
        <dbReference type="ChEBI" id="CHEBI:61314"/>
        <dbReference type="EC" id="3.6.1.73"/>
    </reaction>
</comment>
<evidence type="ECO:0000256" key="2">
    <source>
        <dbReference type="ARBA" id="ARBA00022723"/>
    </source>
</evidence>
<dbReference type="GO" id="GO:0006772">
    <property type="term" value="P:thiamine metabolic process"/>
    <property type="evidence" value="ECO:0007669"/>
    <property type="project" value="TreeGrafter"/>
</dbReference>
<evidence type="ECO:0000256" key="6">
    <source>
        <dbReference type="ARBA" id="ARBA00023080"/>
    </source>
</evidence>
<keyword evidence="4 11" id="KW-0378">Hydrolase</keyword>
<dbReference type="InterPro" id="IPR026533">
    <property type="entry name" value="NTPase/PRRC1"/>
</dbReference>
<dbReference type="InterPro" id="IPR002786">
    <property type="entry name" value="Non_canon_purine_NTPase"/>
</dbReference>
<dbReference type="HAMAP" id="MF_00648">
    <property type="entry name" value="Non_canon_purine_NTPase_YjjX"/>
    <property type="match status" value="1"/>
</dbReference>
<comment type="similarity">
    <text evidence="10 11">Belongs to the YjjX NTPase family.</text>
</comment>
<dbReference type="Proteomes" id="UP001059824">
    <property type="component" value="Chromosome"/>
</dbReference>
<dbReference type="GO" id="GO:0009117">
    <property type="term" value="P:nucleotide metabolic process"/>
    <property type="evidence" value="ECO:0007669"/>
    <property type="project" value="UniProtKB-KW"/>
</dbReference>
<evidence type="ECO:0000256" key="5">
    <source>
        <dbReference type="ARBA" id="ARBA00022842"/>
    </source>
</evidence>
<protein>
    <recommendedName>
        <fullName evidence="11">Probable inosine/xanthosine triphosphatase</fullName>
        <shortName evidence="11">ITPase/XTPase</shortName>
        <ecNumber evidence="11">3.6.1.73</ecNumber>
    </recommendedName>
    <alternativeName>
        <fullName evidence="11">Non-canonical purine NTP phosphatase</fullName>
    </alternativeName>
    <alternativeName>
        <fullName evidence="11">Non-standard purine NTP phosphatase</fullName>
    </alternativeName>
    <alternativeName>
        <fullName evidence="11">Nucleoside-triphosphate phosphatase</fullName>
        <shortName evidence="11">NTPase</shortName>
    </alternativeName>
</protein>
<dbReference type="Pfam" id="PF01931">
    <property type="entry name" value="NTPase_I-T"/>
    <property type="match status" value="1"/>
</dbReference>
<evidence type="ECO:0000256" key="3">
    <source>
        <dbReference type="ARBA" id="ARBA00022741"/>
    </source>
</evidence>
<organism evidence="13 14">
    <name type="scientific">Candidatus Mycosynbacter amalyticus</name>
    <dbReference type="NCBI Taxonomy" id="2665156"/>
    <lineage>
        <taxon>Bacteria</taxon>
        <taxon>Candidatus Saccharimonadota</taxon>
        <taxon>Candidatus Saccharimonadota incertae sedis</taxon>
        <taxon>Candidatus Mycosynbacter</taxon>
    </lineage>
</organism>
<comment type="caution">
    <text evidence="11">Lacks conserved residue(s) required for the propagation of feature annotation.</text>
</comment>
<reference evidence="13" key="1">
    <citation type="journal article" date="2021" name="Nat. Microbiol.">
        <title>Cocultivation of an ultrasmall environmental parasitic bacterium with lytic ability against bacteria associated with wastewater foams.</title>
        <authorList>
            <person name="Batinovic S."/>
            <person name="Rose J.J.A."/>
            <person name="Ratcliffe J."/>
            <person name="Seviour R.J."/>
            <person name="Petrovski S."/>
        </authorList>
    </citation>
    <scope>NUCLEOTIDE SEQUENCE</scope>
    <source>
        <strain evidence="13">JR1</strain>
    </source>
</reference>
<evidence type="ECO:0000256" key="8">
    <source>
        <dbReference type="ARBA" id="ARBA00048174"/>
    </source>
</evidence>
<evidence type="ECO:0000313" key="14">
    <source>
        <dbReference type="Proteomes" id="UP001059824"/>
    </source>
</evidence>
<keyword evidence="7 11" id="KW-0464">Manganese</keyword>
<keyword evidence="14" id="KW-1185">Reference proteome</keyword>
<comment type="catalytic activity">
    <reaction evidence="8 11">
        <text>ITP + H2O = IDP + phosphate + H(+)</text>
        <dbReference type="Rhea" id="RHEA:28330"/>
        <dbReference type="ChEBI" id="CHEBI:15377"/>
        <dbReference type="ChEBI" id="CHEBI:15378"/>
        <dbReference type="ChEBI" id="CHEBI:43474"/>
        <dbReference type="ChEBI" id="CHEBI:58280"/>
        <dbReference type="ChEBI" id="CHEBI:61402"/>
        <dbReference type="EC" id="3.6.1.73"/>
    </reaction>
</comment>
<comment type="subunit">
    <text evidence="11">Homodimer.</text>
</comment>
<comment type="cofactor">
    <cofactor evidence="11">
        <name>Mg(2+)</name>
        <dbReference type="ChEBI" id="CHEBI:18420"/>
    </cofactor>
    <cofactor evidence="11">
        <name>Mn(2+)</name>
        <dbReference type="ChEBI" id="CHEBI:29035"/>
    </cofactor>
    <text evidence="11">Binds 1 divalent metal cation per subunit; can use either Mg(2+) or Mn(2+).</text>
</comment>
<dbReference type="AlphaFoldDB" id="A0A857MKZ6"/>
<keyword evidence="3 11" id="KW-0547">Nucleotide-binding</keyword>
<dbReference type="Gene3D" id="3.90.950.10">
    <property type="match status" value="1"/>
</dbReference>
<sequence>MKIIVASKNPVKINAVRLGFEQMFPNEHVVDVEGVSVPSGVRDQPLTFDETLTGARNRVDNAQTEYPDADYWVGLEGGVDLHGSDMAVSGWVVARDRDGLEGKSMTNTVYLPPKVAELVAGGMELGEADDIVFGTTNSKQSNGAVGILTGDVLKREEGFMMGVVGALIPHRNSELY</sequence>
<dbReference type="KEGG" id="mama:GII36_05350"/>
<evidence type="ECO:0000256" key="11">
    <source>
        <dbReference type="HAMAP-Rule" id="MF_00648"/>
    </source>
</evidence>
<keyword evidence="5 11" id="KW-0460">Magnesium</keyword>
<keyword evidence="6 11" id="KW-0546">Nucleotide metabolism</keyword>
<dbReference type="InterPro" id="IPR050299">
    <property type="entry name" value="YjjX_NTPase"/>
</dbReference>
<proteinExistence type="inferred from homology"/>
<evidence type="ECO:0000256" key="1">
    <source>
        <dbReference type="ARBA" id="ARBA00001936"/>
    </source>
</evidence>
<keyword evidence="2 11" id="KW-0479">Metal-binding</keyword>
<evidence type="ECO:0000256" key="9">
    <source>
        <dbReference type="ARBA" id="ARBA00048781"/>
    </source>
</evidence>
<dbReference type="GO" id="GO:0000166">
    <property type="term" value="F:nucleotide binding"/>
    <property type="evidence" value="ECO:0007669"/>
    <property type="project" value="UniProtKB-KW"/>
</dbReference>